<organism evidence="2 3">
    <name type="scientific">Lentinula raphanica</name>
    <dbReference type="NCBI Taxonomy" id="153919"/>
    <lineage>
        <taxon>Eukaryota</taxon>
        <taxon>Fungi</taxon>
        <taxon>Dikarya</taxon>
        <taxon>Basidiomycota</taxon>
        <taxon>Agaricomycotina</taxon>
        <taxon>Agaricomycetes</taxon>
        <taxon>Agaricomycetidae</taxon>
        <taxon>Agaricales</taxon>
        <taxon>Marasmiineae</taxon>
        <taxon>Omphalotaceae</taxon>
        <taxon>Lentinula</taxon>
    </lineage>
</organism>
<sequence length="193" mass="22054">MRIVTSNEPSLVVKCWLCFSGQTNRVLCRQEGLSLACHVCGCHGFRVRRLSQICGMLCALYGLVPRQRALAHTVSTRLTSLNVLVTSCWRLLEPIVLVWIEAWKPKEFVLMTKGFLSDTFCATSSTSLFLFSFILWFWCYLCNYSSCSLPYYISLSYIHHSTEIIYTLNSHSYHCCTSLRSITCLIIVLSNVH</sequence>
<gene>
    <name evidence="2" type="ORF">F5878DRAFT_142467</name>
</gene>
<evidence type="ECO:0000256" key="1">
    <source>
        <dbReference type="SAM" id="Phobius"/>
    </source>
</evidence>
<proteinExistence type="predicted"/>
<dbReference type="EMBL" id="MU806150">
    <property type="protein sequence ID" value="KAJ3839038.1"/>
    <property type="molecule type" value="Genomic_DNA"/>
</dbReference>
<keyword evidence="1" id="KW-0472">Membrane</keyword>
<comment type="caution">
    <text evidence="2">The sequence shown here is derived from an EMBL/GenBank/DDBJ whole genome shotgun (WGS) entry which is preliminary data.</text>
</comment>
<keyword evidence="3" id="KW-1185">Reference proteome</keyword>
<accession>A0AA38PAE3</accession>
<evidence type="ECO:0000313" key="3">
    <source>
        <dbReference type="Proteomes" id="UP001163846"/>
    </source>
</evidence>
<dbReference type="Proteomes" id="UP001163846">
    <property type="component" value="Unassembled WGS sequence"/>
</dbReference>
<protein>
    <submittedName>
        <fullName evidence="2">Uncharacterized protein</fullName>
    </submittedName>
</protein>
<reference evidence="2" key="1">
    <citation type="submission" date="2022-08" db="EMBL/GenBank/DDBJ databases">
        <authorList>
            <consortium name="DOE Joint Genome Institute"/>
            <person name="Min B."/>
            <person name="Riley R."/>
            <person name="Sierra-Patev S."/>
            <person name="Naranjo-Ortiz M."/>
            <person name="Looney B."/>
            <person name="Konkel Z."/>
            <person name="Slot J.C."/>
            <person name="Sakamoto Y."/>
            <person name="Steenwyk J.L."/>
            <person name="Rokas A."/>
            <person name="Carro J."/>
            <person name="Camarero S."/>
            <person name="Ferreira P."/>
            <person name="Molpeceres G."/>
            <person name="Ruiz-Duenas F.J."/>
            <person name="Serrano A."/>
            <person name="Henrissat B."/>
            <person name="Drula E."/>
            <person name="Hughes K.W."/>
            <person name="Mata J.L."/>
            <person name="Ishikawa N.K."/>
            <person name="Vargas-Isla R."/>
            <person name="Ushijima S."/>
            <person name="Smith C.A."/>
            <person name="Ahrendt S."/>
            <person name="Andreopoulos W."/>
            <person name="He G."/>
            <person name="Labutti K."/>
            <person name="Lipzen A."/>
            <person name="Ng V."/>
            <person name="Sandor L."/>
            <person name="Barry K."/>
            <person name="Martinez A.T."/>
            <person name="Xiao Y."/>
            <person name="Gibbons J.G."/>
            <person name="Terashima K."/>
            <person name="Hibbett D.S."/>
            <person name="Grigoriev I.V."/>
        </authorList>
    </citation>
    <scope>NUCLEOTIDE SEQUENCE</scope>
    <source>
        <strain evidence="2">TFB9207</strain>
    </source>
</reference>
<evidence type="ECO:0000313" key="2">
    <source>
        <dbReference type="EMBL" id="KAJ3839038.1"/>
    </source>
</evidence>
<feature type="transmembrane region" description="Helical" evidence="1">
    <location>
        <begin position="115"/>
        <end position="138"/>
    </location>
</feature>
<dbReference type="AlphaFoldDB" id="A0AA38PAE3"/>
<name>A0AA38PAE3_9AGAR</name>
<keyword evidence="1" id="KW-0812">Transmembrane</keyword>
<keyword evidence="1" id="KW-1133">Transmembrane helix</keyword>